<keyword evidence="1" id="KW-0472">Membrane</keyword>
<dbReference type="RefSeq" id="WP_338041731.1">
    <property type="nucleotide sequence ID" value="NZ_CANQEZ010000001.1"/>
</dbReference>
<proteinExistence type="predicted"/>
<evidence type="ECO:0000256" key="1">
    <source>
        <dbReference type="SAM" id="Phobius"/>
    </source>
</evidence>
<gene>
    <name evidence="2" type="ORF">MSCUN_11430</name>
</gene>
<sequence length="37" mass="4155">MEFLGLTDPMIIAAYLSCIIVTIICVIYGAIYWNSDK</sequence>
<protein>
    <submittedName>
        <fullName evidence="2">Uncharacterized protein</fullName>
    </submittedName>
</protein>
<evidence type="ECO:0000313" key="3">
    <source>
        <dbReference type="Proteomes" id="UP000246004"/>
    </source>
</evidence>
<keyword evidence="1" id="KW-0812">Transmembrane</keyword>
<dbReference type="NCBIfam" id="NF045580">
    <property type="entry name" value="symport_access"/>
    <property type="match status" value="1"/>
</dbReference>
<feature type="transmembrane region" description="Helical" evidence="1">
    <location>
        <begin position="12"/>
        <end position="33"/>
    </location>
</feature>
<reference evidence="2 3" key="1">
    <citation type="submission" date="2016-04" db="EMBL/GenBank/DDBJ databases">
        <title>Genome sequence of Methanosphaera cuniculi DSM 4103.</title>
        <authorList>
            <person name="Poehlein A."/>
            <person name="Seedorf H."/>
            <person name="Daniel R."/>
        </authorList>
    </citation>
    <scope>NUCLEOTIDE SEQUENCE [LARGE SCALE GENOMIC DNA]</scope>
    <source>
        <strain evidence="2 3">DSM 4103</strain>
    </source>
</reference>
<accession>A0A2V2BP96</accession>
<dbReference type="EMBL" id="LWMS01000042">
    <property type="protein sequence ID" value="PWL07900.1"/>
    <property type="molecule type" value="Genomic_DNA"/>
</dbReference>
<keyword evidence="1" id="KW-1133">Transmembrane helix</keyword>
<evidence type="ECO:0000313" key="2">
    <source>
        <dbReference type="EMBL" id="PWL07900.1"/>
    </source>
</evidence>
<dbReference type="InterPro" id="IPR054615">
    <property type="entry name" value="Symport_access"/>
</dbReference>
<organism evidence="2 3">
    <name type="scientific">Methanosphaera cuniculi</name>
    <dbReference type="NCBI Taxonomy" id="1077256"/>
    <lineage>
        <taxon>Archaea</taxon>
        <taxon>Methanobacteriati</taxon>
        <taxon>Methanobacteriota</taxon>
        <taxon>Methanomada group</taxon>
        <taxon>Methanobacteria</taxon>
        <taxon>Methanobacteriales</taxon>
        <taxon>Methanobacteriaceae</taxon>
        <taxon>Methanosphaera</taxon>
    </lineage>
</organism>
<dbReference type="Proteomes" id="UP000246004">
    <property type="component" value="Unassembled WGS sequence"/>
</dbReference>
<name>A0A2V2BP96_9EURY</name>
<dbReference type="AlphaFoldDB" id="A0A2V2BP96"/>
<comment type="caution">
    <text evidence="2">The sequence shown here is derived from an EMBL/GenBank/DDBJ whole genome shotgun (WGS) entry which is preliminary data.</text>
</comment>